<dbReference type="PROSITE" id="PS50110">
    <property type="entry name" value="RESPONSE_REGULATORY"/>
    <property type="match status" value="2"/>
</dbReference>
<evidence type="ECO:0000313" key="8">
    <source>
        <dbReference type="EMBL" id="RAK67326.1"/>
    </source>
</evidence>
<gene>
    <name evidence="8" type="ORF">DJ019_05205</name>
</gene>
<dbReference type="PANTHER" id="PTHR45339">
    <property type="entry name" value="HYBRID SIGNAL TRANSDUCTION HISTIDINE KINASE J"/>
    <property type="match status" value="1"/>
</dbReference>
<dbReference type="SMART" id="SM00448">
    <property type="entry name" value="REC"/>
    <property type="match status" value="2"/>
</dbReference>
<dbReference type="InterPro" id="IPR003661">
    <property type="entry name" value="HisK_dim/P_dom"/>
</dbReference>
<comment type="caution">
    <text evidence="8">The sequence shown here is derived from an EMBL/GenBank/DDBJ whole genome shotgun (WGS) entry which is preliminary data.</text>
</comment>
<dbReference type="CDD" id="cd00082">
    <property type="entry name" value="HisKA"/>
    <property type="match status" value="1"/>
</dbReference>
<keyword evidence="8" id="KW-0418">Kinase</keyword>
<keyword evidence="8" id="KW-0808">Transferase</keyword>
<dbReference type="Pfam" id="PF00512">
    <property type="entry name" value="HisKA"/>
    <property type="match status" value="1"/>
</dbReference>
<dbReference type="Gene3D" id="3.30.565.10">
    <property type="entry name" value="Histidine kinase-like ATPase, C-terminal domain"/>
    <property type="match status" value="1"/>
</dbReference>
<accession>A0A328BMV0</accession>
<keyword evidence="4" id="KW-0902">Two-component regulatory system</keyword>
<dbReference type="Gene3D" id="3.40.50.2300">
    <property type="match status" value="2"/>
</dbReference>
<organism evidence="8 9">
    <name type="scientific">Phenylobacterium kunshanense</name>
    <dbReference type="NCBI Taxonomy" id="1445034"/>
    <lineage>
        <taxon>Bacteria</taxon>
        <taxon>Pseudomonadati</taxon>
        <taxon>Pseudomonadota</taxon>
        <taxon>Alphaproteobacteria</taxon>
        <taxon>Caulobacterales</taxon>
        <taxon>Caulobacteraceae</taxon>
        <taxon>Phenylobacterium</taxon>
    </lineage>
</organism>
<sequence>MRRPTRPLSDRRPTRAQISAEQLASLSHEFRTPLNGVLGMARLLQGTKLTAEQRAYVTALHDSGQHLLTLVNDVLDFAKLGAGRVELHPAPMELEGLLQGVSELLSPRASEKGLEIAWAAPAAPVQVHADEGRLRQILLNFAGNAVKFTKEGGVLITVAAPEPGRLRFVVDDTGPGVSAPDRDRIFEAFAQADQADADLGGAGLGLAIARRLARAMGGEVGVDSAPGGGARFWFEAALPAVAGPAPQQSLAGRTVGVASPNPMVREGARQQIEASGGVAVVTATLAESIARTKPGDVVLVDASLAGETGALRPPLQRPAIILLAPEERDRIARYRRAGFAGYLIKPLRRASVAERVLIASAGGRAAAEPPREDERIATAAAPGARVLLVEDNPINALLAKALLTREGCEVEHAIGGEEALAACEVSQFSLILMDMRMPGLSGEETARRLRANGVKTPIVALTANAFEDDRHACLAAGMDDFMVKPLSPDALRAALARWAKPTRWTKTPARAKFA</sequence>
<evidence type="ECO:0000256" key="4">
    <source>
        <dbReference type="ARBA" id="ARBA00023012"/>
    </source>
</evidence>
<feature type="domain" description="Histidine kinase" evidence="6">
    <location>
        <begin position="25"/>
        <end position="240"/>
    </location>
</feature>
<dbReference type="OrthoDB" id="9801651at2"/>
<evidence type="ECO:0000259" key="7">
    <source>
        <dbReference type="PROSITE" id="PS50110"/>
    </source>
</evidence>
<dbReference type="RefSeq" id="WP_111274937.1">
    <property type="nucleotide sequence ID" value="NZ_QFYS01000002.1"/>
</dbReference>
<evidence type="ECO:0000256" key="1">
    <source>
        <dbReference type="ARBA" id="ARBA00000085"/>
    </source>
</evidence>
<dbReference type="AlphaFoldDB" id="A0A328BMV0"/>
<dbReference type="PANTHER" id="PTHR45339:SF1">
    <property type="entry name" value="HYBRID SIGNAL TRANSDUCTION HISTIDINE KINASE J"/>
    <property type="match status" value="1"/>
</dbReference>
<comment type="catalytic activity">
    <reaction evidence="1">
        <text>ATP + protein L-histidine = ADP + protein N-phospho-L-histidine.</text>
        <dbReference type="EC" id="2.7.13.3"/>
    </reaction>
</comment>
<dbReference type="SUPFAM" id="SSF47384">
    <property type="entry name" value="Homodimeric domain of signal transducing histidine kinase"/>
    <property type="match status" value="1"/>
</dbReference>
<evidence type="ECO:0000256" key="2">
    <source>
        <dbReference type="ARBA" id="ARBA00012438"/>
    </source>
</evidence>
<dbReference type="Proteomes" id="UP000249524">
    <property type="component" value="Unassembled WGS sequence"/>
</dbReference>
<feature type="domain" description="Response regulatory" evidence="7">
    <location>
        <begin position="385"/>
        <end position="499"/>
    </location>
</feature>
<keyword evidence="9" id="KW-1185">Reference proteome</keyword>
<dbReference type="InterPro" id="IPR011006">
    <property type="entry name" value="CheY-like_superfamily"/>
</dbReference>
<dbReference type="PRINTS" id="PR00344">
    <property type="entry name" value="BCTRLSENSOR"/>
</dbReference>
<feature type="modified residue" description="4-aspartylphosphate" evidence="5">
    <location>
        <position position="434"/>
    </location>
</feature>
<dbReference type="Pfam" id="PF00072">
    <property type="entry name" value="Response_reg"/>
    <property type="match status" value="1"/>
</dbReference>
<dbReference type="InterPro" id="IPR036097">
    <property type="entry name" value="HisK_dim/P_sf"/>
</dbReference>
<dbReference type="InterPro" id="IPR003594">
    <property type="entry name" value="HATPase_dom"/>
</dbReference>
<dbReference type="GO" id="GO:0000155">
    <property type="term" value="F:phosphorelay sensor kinase activity"/>
    <property type="evidence" value="ECO:0007669"/>
    <property type="project" value="InterPro"/>
</dbReference>
<reference evidence="8 9" key="1">
    <citation type="submission" date="2018-05" db="EMBL/GenBank/DDBJ databases">
        <authorList>
            <person name="Lanie J.A."/>
            <person name="Ng W.-L."/>
            <person name="Kazmierczak K.M."/>
            <person name="Andrzejewski T.M."/>
            <person name="Davidsen T.M."/>
            <person name="Wayne K.J."/>
            <person name="Tettelin H."/>
            <person name="Glass J.I."/>
            <person name="Rusch D."/>
            <person name="Podicherti R."/>
            <person name="Tsui H.-C.T."/>
            <person name="Winkler M.E."/>
        </authorList>
    </citation>
    <scope>NUCLEOTIDE SEQUENCE [LARGE SCALE GENOMIC DNA]</scope>
    <source>
        <strain evidence="8 9">BUT-10</strain>
    </source>
</reference>
<dbReference type="PROSITE" id="PS50109">
    <property type="entry name" value="HIS_KIN"/>
    <property type="match status" value="1"/>
</dbReference>
<evidence type="ECO:0000256" key="5">
    <source>
        <dbReference type="PROSITE-ProRule" id="PRU00169"/>
    </source>
</evidence>
<dbReference type="EMBL" id="QFYS01000002">
    <property type="protein sequence ID" value="RAK67326.1"/>
    <property type="molecule type" value="Genomic_DNA"/>
</dbReference>
<evidence type="ECO:0000313" key="9">
    <source>
        <dbReference type="Proteomes" id="UP000249524"/>
    </source>
</evidence>
<dbReference type="SUPFAM" id="SSF52172">
    <property type="entry name" value="CheY-like"/>
    <property type="match status" value="2"/>
</dbReference>
<proteinExistence type="predicted"/>
<dbReference type="InterPro" id="IPR001789">
    <property type="entry name" value="Sig_transdc_resp-reg_receiver"/>
</dbReference>
<dbReference type="SMART" id="SM00387">
    <property type="entry name" value="HATPase_c"/>
    <property type="match status" value="1"/>
</dbReference>
<dbReference type="SMART" id="SM00388">
    <property type="entry name" value="HisKA"/>
    <property type="match status" value="1"/>
</dbReference>
<protein>
    <recommendedName>
        <fullName evidence="2">histidine kinase</fullName>
        <ecNumber evidence="2">2.7.13.3</ecNumber>
    </recommendedName>
</protein>
<dbReference type="InterPro" id="IPR036890">
    <property type="entry name" value="HATPase_C_sf"/>
</dbReference>
<evidence type="ECO:0000259" key="6">
    <source>
        <dbReference type="PROSITE" id="PS50109"/>
    </source>
</evidence>
<dbReference type="EC" id="2.7.13.3" evidence="2"/>
<feature type="modified residue" description="4-aspartylphosphate" evidence="5">
    <location>
        <position position="301"/>
    </location>
</feature>
<evidence type="ECO:0000256" key="3">
    <source>
        <dbReference type="ARBA" id="ARBA00022553"/>
    </source>
</evidence>
<dbReference type="Pfam" id="PF02518">
    <property type="entry name" value="HATPase_c"/>
    <property type="match status" value="1"/>
</dbReference>
<name>A0A328BMV0_9CAUL</name>
<keyword evidence="3 5" id="KW-0597">Phosphoprotein</keyword>
<dbReference type="SUPFAM" id="SSF55874">
    <property type="entry name" value="ATPase domain of HSP90 chaperone/DNA topoisomerase II/histidine kinase"/>
    <property type="match status" value="1"/>
</dbReference>
<dbReference type="Gene3D" id="1.10.287.130">
    <property type="match status" value="1"/>
</dbReference>
<dbReference type="CDD" id="cd17546">
    <property type="entry name" value="REC_hyHK_CKI1_RcsC-like"/>
    <property type="match status" value="1"/>
</dbReference>
<dbReference type="InterPro" id="IPR005467">
    <property type="entry name" value="His_kinase_dom"/>
</dbReference>
<feature type="domain" description="Response regulatory" evidence="7">
    <location>
        <begin position="254"/>
        <end position="360"/>
    </location>
</feature>
<dbReference type="InterPro" id="IPR004358">
    <property type="entry name" value="Sig_transdc_His_kin-like_C"/>
</dbReference>